<reference evidence="9 10" key="1">
    <citation type="journal article" date="2020" name="Mol. Plant">
        <title>The Chromosome-Based Rubber Tree Genome Provides New Insights into Spurge Genome Evolution and Rubber Biosynthesis.</title>
        <authorList>
            <person name="Liu J."/>
            <person name="Shi C."/>
            <person name="Shi C.C."/>
            <person name="Li W."/>
            <person name="Zhang Q.J."/>
            <person name="Zhang Y."/>
            <person name="Li K."/>
            <person name="Lu H.F."/>
            <person name="Shi C."/>
            <person name="Zhu S.T."/>
            <person name="Xiao Z.Y."/>
            <person name="Nan H."/>
            <person name="Yue Y."/>
            <person name="Zhu X.G."/>
            <person name="Wu Y."/>
            <person name="Hong X.N."/>
            <person name="Fan G.Y."/>
            <person name="Tong Y."/>
            <person name="Zhang D."/>
            <person name="Mao C.L."/>
            <person name="Liu Y.L."/>
            <person name="Hao S.J."/>
            <person name="Liu W.Q."/>
            <person name="Lv M.Q."/>
            <person name="Zhang H.B."/>
            <person name="Liu Y."/>
            <person name="Hu-Tang G.R."/>
            <person name="Wang J.P."/>
            <person name="Wang J.H."/>
            <person name="Sun Y.H."/>
            <person name="Ni S.B."/>
            <person name="Chen W.B."/>
            <person name="Zhang X.C."/>
            <person name="Jiao Y.N."/>
            <person name="Eichler E.E."/>
            <person name="Li G.H."/>
            <person name="Liu X."/>
            <person name="Gao L.Z."/>
        </authorList>
    </citation>
    <scope>NUCLEOTIDE SEQUENCE [LARGE SCALE GENOMIC DNA]</scope>
    <source>
        <strain evidence="10">cv. GT1</strain>
        <tissue evidence="9">Leaf</tissue>
    </source>
</reference>
<evidence type="ECO:0000256" key="2">
    <source>
        <dbReference type="ARBA" id="ARBA00005467"/>
    </source>
</evidence>
<dbReference type="PANTHER" id="PTHR13019">
    <property type="entry name" value="GOLGI APPARATUS MEMBRANE PROTEIN TVP23"/>
    <property type="match status" value="1"/>
</dbReference>
<dbReference type="Pfam" id="PF14432">
    <property type="entry name" value="DYW_deaminase"/>
    <property type="match status" value="1"/>
</dbReference>
<gene>
    <name evidence="9" type="ORF">GH714_037986</name>
</gene>
<evidence type="ECO:0000313" key="10">
    <source>
        <dbReference type="Proteomes" id="UP000467840"/>
    </source>
</evidence>
<dbReference type="PANTHER" id="PTHR13019:SF22">
    <property type="entry name" value="GOLGI APPARATUS MEMBRANE PROTEIN TVP23"/>
    <property type="match status" value="1"/>
</dbReference>
<comment type="subcellular location">
    <subcellularLocation>
        <location evidence="7">Golgi apparatus membrane</location>
        <topology evidence="7">Multi-pass membrane protein</topology>
    </subcellularLocation>
    <subcellularLocation>
        <location evidence="1">Membrane</location>
        <topology evidence="1">Multi-pass membrane protein</topology>
    </subcellularLocation>
</comment>
<feature type="transmembrane region" description="Helical" evidence="7">
    <location>
        <begin position="193"/>
        <end position="215"/>
    </location>
</feature>
<evidence type="ECO:0000256" key="3">
    <source>
        <dbReference type="ARBA" id="ARBA00006643"/>
    </source>
</evidence>
<name>A0A6A6LTJ4_HEVBR</name>
<organism evidence="9 10">
    <name type="scientific">Hevea brasiliensis</name>
    <name type="common">Para rubber tree</name>
    <name type="synonym">Siphonia brasiliensis</name>
    <dbReference type="NCBI Taxonomy" id="3981"/>
    <lineage>
        <taxon>Eukaryota</taxon>
        <taxon>Viridiplantae</taxon>
        <taxon>Streptophyta</taxon>
        <taxon>Embryophyta</taxon>
        <taxon>Tracheophyta</taxon>
        <taxon>Spermatophyta</taxon>
        <taxon>Magnoliopsida</taxon>
        <taxon>eudicotyledons</taxon>
        <taxon>Gunneridae</taxon>
        <taxon>Pentapetalae</taxon>
        <taxon>rosids</taxon>
        <taxon>fabids</taxon>
        <taxon>Malpighiales</taxon>
        <taxon>Euphorbiaceae</taxon>
        <taxon>Crotonoideae</taxon>
        <taxon>Micrandreae</taxon>
        <taxon>Hevea</taxon>
    </lineage>
</organism>
<evidence type="ECO:0000256" key="7">
    <source>
        <dbReference type="RuleBase" id="RU361206"/>
    </source>
</evidence>
<dbReference type="GO" id="GO:0000139">
    <property type="term" value="C:Golgi membrane"/>
    <property type="evidence" value="ECO:0007669"/>
    <property type="project" value="UniProtKB-SubCell"/>
</dbReference>
<accession>A0A6A6LTJ4</accession>
<sequence length="273" mass="30804">MKEAGYIPETRFVLHDIDQEGKEEALLAHSERLATAYGLLTSPARSPIRIIKNLRVCGDCHNAVKIISKIVGRELIMRDAKRFHHFKDGACSCRDYCVVNFTGIVSLLLQIIFTCCSSGILHTLSSVFNNFVIIFVVTVVLAALDFWVVKNVSGRILVGLRWWNEINEEGESVWKFECLDQQSLARMNKKDSWLFWWTLYLTAAAWIVLGIFSIIRFEVDYVLVVGVCLSLSIANIIGFTKCRKDAKKQIQAFASQTIASHFSSTIQSAFSVV</sequence>
<keyword evidence="7" id="KW-0333">Golgi apparatus</keyword>
<keyword evidence="5 7" id="KW-1133">Transmembrane helix</keyword>
<feature type="domain" description="DYW" evidence="8">
    <location>
        <begin position="5"/>
        <end position="96"/>
    </location>
</feature>
<comment type="function">
    <text evidence="7">Golgi membrane protein involved in vesicular trafficking.</text>
</comment>
<evidence type="ECO:0000256" key="5">
    <source>
        <dbReference type="ARBA" id="ARBA00022989"/>
    </source>
</evidence>
<feature type="transmembrane region" description="Helical" evidence="7">
    <location>
        <begin position="97"/>
        <end position="121"/>
    </location>
</feature>
<dbReference type="AlphaFoldDB" id="A0A6A6LTJ4"/>
<feature type="transmembrane region" description="Helical" evidence="7">
    <location>
        <begin position="221"/>
        <end position="240"/>
    </location>
</feature>
<protein>
    <recommendedName>
        <fullName evidence="7">Golgi apparatus membrane protein TVP23</fullName>
    </recommendedName>
</protein>
<dbReference type="Proteomes" id="UP000467840">
    <property type="component" value="Chromosome 16"/>
</dbReference>
<comment type="caution">
    <text evidence="9">The sequence shown here is derived from an EMBL/GenBank/DDBJ whole genome shotgun (WGS) entry which is preliminary data.</text>
</comment>
<dbReference type="Pfam" id="PF05832">
    <property type="entry name" value="DUF846"/>
    <property type="match status" value="1"/>
</dbReference>
<dbReference type="InterPro" id="IPR008564">
    <property type="entry name" value="TVP23-like"/>
</dbReference>
<comment type="similarity">
    <text evidence="2 7">Belongs to the TVP23 family.</text>
</comment>
<evidence type="ECO:0000256" key="1">
    <source>
        <dbReference type="ARBA" id="ARBA00004141"/>
    </source>
</evidence>
<dbReference type="GO" id="GO:0009306">
    <property type="term" value="P:protein secretion"/>
    <property type="evidence" value="ECO:0007669"/>
    <property type="project" value="TreeGrafter"/>
</dbReference>
<comment type="similarity">
    <text evidence="3">Belongs to the PPR family. PCMP-H subfamily.</text>
</comment>
<keyword evidence="6 7" id="KW-0472">Membrane</keyword>
<proteinExistence type="inferred from homology"/>
<evidence type="ECO:0000256" key="4">
    <source>
        <dbReference type="ARBA" id="ARBA00022692"/>
    </source>
</evidence>
<feature type="transmembrane region" description="Helical" evidence="7">
    <location>
        <begin position="127"/>
        <end position="148"/>
    </location>
</feature>
<dbReference type="GO" id="GO:0016192">
    <property type="term" value="P:vesicle-mediated transport"/>
    <property type="evidence" value="ECO:0007669"/>
    <property type="project" value="TreeGrafter"/>
</dbReference>
<keyword evidence="10" id="KW-1185">Reference proteome</keyword>
<evidence type="ECO:0000259" key="8">
    <source>
        <dbReference type="Pfam" id="PF14432"/>
    </source>
</evidence>
<dbReference type="GO" id="GO:0008270">
    <property type="term" value="F:zinc ion binding"/>
    <property type="evidence" value="ECO:0007669"/>
    <property type="project" value="InterPro"/>
</dbReference>
<evidence type="ECO:0000313" key="9">
    <source>
        <dbReference type="EMBL" id="KAF2304790.1"/>
    </source>
</evidence>
<dbReference type="InterPro" id="IPR032867">
    <property type="entry name" value="DYW_dom"/>
</dbReference>
<evidence type="ECO:0000256" key="6">
    <source>
        <dbReference type="ARBA" id="ARBA00023136"/>
    </source>
</evidence>
<keyword evidence="4 7" id="KW-0812">Transmembrane</keyword>
<dbReference type="EMBL" id="JAAGAX010000009">
    <property type="protein sequence ID" value="KAF2304790.1"/>
    <property type="molecule type" value="Genomic_DNA"/>
</dbReference>